<evidence type="ECO:0000256" key="2">
    <source>
        <dbReference type="ARBA" id="ARBA00023002"/>
    </source>
</evidence>
<dbReference type="GO" id="GO:0005506">
    <property type="term" value="F:iron ion binding"/>
    <property type="evidence" value="ECO:0007669"/>
    <property type="project" value="InterPro"/>
</dbReference>
<dbReference type="Gene3D" id="3.30.365.10">
    <property type="entry name" value="Aldehyde oxidase/xanthine dehydrogenase, molybdopterin binding domain"/>
    <property type="match status" value="4"/>
</dbReference>
<dbReference type="Pfam" id="PF01315">
    <property type="entry name" value="Ald_Xan_dh_C"/>
    <property type="match status" value="1"/>
</dbReference>
<evidence type="ECO:0000259" key="4">
    <source>
        <dbReference type="SMART" id="SM01008"/>
    </source>
</evidence>
<dbReference type="InterPro" id="IPR008274">
    <property type="entry name" value="AldOxase/xan_DH_MoCoBD1"/>
</dbReference>
<dbReference type="InterPro" id="IPR016208">
    <property type="entry name" value="Ald_Oxase/xanthine_DH-like"/>
</dbReference>
<keyword evidence="6" id="KW-1185">Reference proteome</keyword>
<evidence type="ECO:0000313" key="6">
    <source>
        <dbReference type="Proteomes" id="UP000282323"/>
    </source>
</evidence>
<dbReference type="PANTHER" id="PTHR11908:SF132">
    <property type="entry name" value="ALDEHYDE OXIDASE 1-RELATED"/>
    <property type="match status" value="1"/>
</dbReference>
<feature type="region of interest" description="Disordered" evidence="3">
    <location>
        <begin position="451"/>
        <end position="478"/>
    </location>
</feature>
<gene>
    <name evidence="5" type="ORF">EA473_10455</name>
</gene>
<name>A0A3N6MH42_NATCH</name>
<keyword evidence="2" id="KW-0560">Oxidoreductase</keyword>
<dbReference type="Proteomes" id="UP000282323">
    <property type="component" value="Unassembled WGS sequence"/>
</dbReference>
<proteinExistence type="predicted"/>
<dbReference type="InterPro" id="IPR000674">
    <property type="entry name" value="Ald_Oxase/Xan_DH_a/b"/>
</dbReference>
<evidence type="ECO:0000256" key="3">
    <source>
        <dbReference type="SAM" id="MobiDB-lite"/>
    </source>
</evidence>
<dbReference type="SUPFAM" id="SSF54665">
    <property type="entry name" value="CO dehydrogenase molybdoprotein N-domain-like"/>
    <property type="match status" value="1"/>
</dbReference>
<dbReference type="Pfam" id="PF20256">
    <property type="entry name" value="MoCoBD_2"/>
    <property type="match status" value="1"/>
</dbReference>
<dbReference type="AlphaFoldDB" id="A0A3N6MH42"/>
<dbReference type="InterPro" id="IPR036856">
    <property type="entry name" value="Ald_Oxase/Xan_DH_a/b_sf"/>
</dbReference>
<reference evidence="5 6" key="1">
    <citation type="submission" date="2018-10" db="EMBL/GenBank/DDBJ databases">
        <title>Natrarchaeobius chitinivorans gen. nov., sp. nov., and Natrarchaeobius haloalkaliphilus sp. nov., alkaliphilic, chitin-utilizing haloarchaea from hypersaline alkaline lakes.</title>
        <authorList>
            <person name="Sorokin D.Y."/>
            <person name="Elcheninov A.G."/>
            <person name="Kostrikina N.A."/>
            <person name="Bale N.J."/>
            <person name="Sinninghe Damste J.S."/>
            <person name="Khijniak T.V."/>
            <person name="Kublanov I.V."/>
            <person name="Toshchakov S.V."/>
        </authorList>
    </citation>
    <scope>NUCLEOTIDE SEQUENCE [LARGE SCALE GENOMIC DNA]</scope>
    <source>
        <strain evidence="5 6">AArcht4T</strain>
    </source>
</reference>
<dbReference type="Pfam" id="PF02738">
    <property type="entry name" value="MoCoBD_1"/>
    <property type="match status" value="1"/>
</dbReference>
<dbReference type="Gene3D" id="3.90.1170.50">
    <property type="entry name" value="Aldehyde oxidase/xanthine dehydrogenase, a/b hammerhead"/>
    <property type="match status" value="1"/>
</dbReference>
<evidence type="ECO:0000256" key="1">
    <source>
        <dbReference type="ARBA" id="ARBA00022505"/>
    </source>
</evidence>
<dbReference type="SMART" id="SM01008">
    <property type="entry name" value="Ald_Xan_dh_C"/>
    <property type="match status" value="1"/>
</dbReference>
<dbReference type="InterPro" id="IPR037165">
    <property type="entry name" value="AldOxase/xan_DH_Mopterin-bd_sf"/>
</dbReference>
<protein>
    <submittedName>
        <fullName evidence="5">Xanthine dehydrogenase family protein molybdopterin-binding subunit</fullName>
    </submittedName>
</protein>
<dbReference type="InterPro" id="IPR046867">
    <property type="entry name" value="AldOxase/xan_DH_MoCoBD2"/>
</dbReference>
<dbReference type="EMBL" id="REGA01000007">
    <property type="protein sequence ID" value="RQG94911.1"/>
    <property type="molecule type" value="Genomic_DNA"/>
</dbReference>
<accession>A0A3N6MH42</accession>
<dbReference type="PANTHER" id="PTHR11908">
    <property type="entry name" value="XANTHINE DEHYDROGENASE"/>
    <property type="match status" value="1"/>
</dbReference>
<feature type="compositionally biased region" description="Basic and acidic residues" evidence="3">
    <location>
        <begin position="8"/>
        <end position="23"/>
    </location>
</feature>
<dbReference type="RefSeq" id="WP_124195567.1">
    <property type="nucleotide sequence ID" value="NZ_REGA01000007.1"/>
</dbReference>
<keyword evidence="1" id="KW-0500">Molybdenum</keyword>
<feature type="domain" description="Aldehyde oxidase/xanthine dehydrogenase a/b hammerhead" evidence="4">
    <location>
        <begin position="36"/>
        <end position="144"/>
    </location>
</feature>
<dbReference type="GO" id="GO:0016491">
    <property type="term" value="F:oxidoreductase activity"/>
    <property type="evidence" value="ECO:0007669"/>
    <property type="project" value="UniProtKB-KW"/>
</dbReference>
<sequence length="812" mass="87776">MSKQQQRGKQETASEDRSTEWVGERVNSYDGSRFVSGHGRYVDDIQRPDMLHAYFVRSQFSHAKVLDVDTSEAEAQPGVELVWTHDDIADQVNEPFGYMLNDEEVLASDRVTYAGQEIAVVVADDRDTAQDAADLVDVEYERLDTVTTVEEALEDDAPLVHPDLDADPENDTDGNVAWTGQVEVGNYEDPLADADVVVEETFDTNKTTPAPMEPHGCIADYNPATGKVELVSSTQMPHLLSVELSEVLTEFEQRDITCKLPDVGGGFGIKLDPYPFEICSVLLSKATQRPVKHVLDRLEEFTAGRGRAPETLEGKIGVTEDGDIVGLDVDLLQNTGAAAAYGVAVAYSSANCGQGPYLIPNQHWRTKVVYTNEMPTTAVRGFGDPQVTFMREQLIEMAAEEIGMDAVELRLQNSPRQEDMPMRSDAGHIWRNADQITCLEKTREMINWDEHRGGSKTRDGKLRGVGMGTIMKRGGNKSASGGDFDEAVVKMNRHGDVTVLTAIASIGQGTETGINQMVADTLGVPIDRVDAVRGDTDATPEGLGVWADRGTIIGGSAAARAAEELADTLKAVAGHMLEVDPDDLRLEGGRAFVADDPETGMELDELANVAMLGNPETLGTEAERPEELRGGISLVGRGKYQSQEVEFVDPETGRGNVAHSYTFGALAIVVDVDPGTGEIDVVDVAICEDVGNVINPTLVEGQVQGAIIQGLGEALYEEYVYDRNGNLMNGSMIDYHLPTAADVPLVTKIEELENPDPTTSHGQKGVGECPLVPTPAALANAVYDATGIRFTELPLAPHYVLPALDEAGLREI</sequence>
<feature type="region of interest" description="Disordered" evidence="3">
    <location>
        <begin position="1"/>
        <end position="23"/>
    </location>
</feature>
<evidence type="ECO:0000313" key="5">
    <source>
        <dbReference type="EMBL" id="RQG94911.1"/>
    </source>
</evidence>
<comment type="caution">
    <text evidence="5">The sequence shown here is derived from an EMBL/GenBank/DDBJ whole genome shotgun (WGS) entry which is preliminary data.</text>
</comment>
<organism evidence="5 6">
    <name type="scientific">Natrarchaeobius chitinivorans</name>
    <dbReference type="NCBI Taxonomy" id="1679083"/>
    <lineage>
        <taxon>Archaea</taxon>
        <taxon>Methanobacteriati</taxon>
        <taxon>Methanobacteriota</taxon>
        <taxon>Stenosarchaea group</taxon>
        <taxon>Halobacteria</taxon>
        <taxon>Halobacteriales</taxon>
        <taxon>Natrialbaceae</taxon>
        <taxon>Natrarchaeobius</taxon>
    </lineage>
</organism>
<dbReference type="SUPFAM" id="SSF56003">
    <property type="entry name" value="Molybdenum cofactor-binding domain"/>
    <property type="match status" value="1"/>
</dbReference>
<feature type="compositionally biased region" description="Basic and acidic residues" evidence="3">
    <location>
        <begin position="451"/>
        <end position="462"/>
    </location>
</feature>
<dbReference type="OrthoDB" id="57164at2157"/>